<dbReference type="CDD" id="cd02966">
    <property type="entry name" value="TlpA_like_family"/>
    <property type="match status" value="1"/>
</dbReference>
<dbReference type="OrthoDB" id="9815205at2"/>
<organism evidence="4 5">
    <name type="scientific">Algoriella xinjiangensis</name>
    <dbReference type="NCBI Taxonomy" id="684065"/>
    <lineage>
        <taxon>Bacteria</taxon>
        <taxon>Pseudomonadati</taxon>
        <taxon>Bacteroidota</taxon>
        <taxon>Flavobacteriia</taxon>
        <taxon>Flavobacteriales</taxon>
        <taxon>Weeksellaceae</taxon>
        <taxon>Algoriella</taxon>
    </lineage>
</organism>
<dbReference type="InterPro" id="IPR013766">
    <property type="entry name" value="Thioredoxin_domain"/>
</dbReference>
<dbReference type="PANTHER" id="PTHR42852">
    <property type="entry name" value="THIOL:DISULFIDE INTERCHANGE PROTEIN DSBE"/>
    <property type="match status" value="1"/>
</dbReference>
<proteinExistence type="predicted"/>
<feature type="domain" description="Thioredoxin" evidence="3">
    <location>
        <begin position="14"/>
        <end position="163"/>
    </location>
</feature>
<dbReference type="InterPro" id="IPR036249">
    <property type="entry name" value="Thioredoxin-like_sf"/>
</dbReference>
<dbReference type="EMBL" id="FOUZ01000008">
    <property type="protein sequence ID" value="SFN20045.1"/>
    <property type="molecule type" value="Genomic_DNA"/>
</dbReference>
<dbReference type="AlphaFoldDB" id="A0A1I4X325"/>
<reference evidence="5" key="1">
    <citation type="submission" date="2016-10" db="EMBL/GenBank/DDBJ databases">
        <authorList>
            <person name="Varghese N."/>
            <person name="Submissions S."/>
        </authorList>
    </citation>
    <scope>NUCLEOTIDE SEQUENCE [LARGE SCALE GENOMIC DNA]</scope>
    <source>
        <strain evidence="5">XJ109</strain>
    </source>
</reference>
<dbReference type="PANTHER" id="PTHR42852:SF17">
    <property type="entry name" value="THIOREDOXIN-LIKE PROTEIN HI_1115"/>
    <property type="match status" value="1"/>
</dbReference>
<dbReference type="STRING" id="684065.SAMN05421738_10842"/>
<keyword evidence="2" id="KW-0732">Signal</keyword>
<accession>A0A1I4X325</accession>
<dbReference type="InterPro" id="IPR050553">
    <property type="entry name" value="Thioredoxin_ResA/DsbE_sf"/>
</dbReference>
<evidence type="ECO:0000256" key="1">
    <source>
        <dbReference type="ARBA" id="ARBA00023284"/>
    </source>
</evidence>
<dbReference type="Proteomes" id="UP000199149">
    <property type="component" value="Unassembled WGS sequence"/>
</dbReference>
<dbReference type="PROSITE" id="PS00194">
    <property type="entry name" value="THIOREDOXIN_1"/>
    <property type="match status" value="1"/>
</dbReference>
<dbReference type="Pfam" id="PF00578">
    <property type="entry name" value="AhpC-TSA"/>
    <property type="match status" value="1"/>
</dbReference>
<dbReference type="GO" id="GO:0016853">
    <property type="term" value="F:isomerase activity"/>
    <property type="evidence" value="ECO:0007669"/>
    <property type="project" value="UniProtKB-KW"/>
</dbReference>
<feature type="signal peptide" evidence="2">
    <location>
        <begin position="1"/>
        <end position="20"/>
    </location>
</feature>
<protein>
    <submittedName>
        <fullName evidence="4">Thiol-disulfide isomerase or thioredoxin</fullName>
    </submittedName>
</protein>
<evidence type="ECO:0000256" key="2">
    <source>
        <dbReference type="SAM" id="SignalP"/>
    </source>
</evidence>
<name>A0A1I4X325_9FLAO</name>
<dbReference type="GO" id="GO:0016209">
    <property type="term" value="F:antioxidant activity"/>
    <property type="evidence" value="ECO:0007669"/>
    <property type="project" value="InterPro"/>
</dbReference>
<dbReference type="Gene3D" id="3.40.30.10">
    <property type="entry name" value="Glutaredoxin"/>
    <property type="match status" value="1"/>
</dbReference>
<keyword evidence="5" id="KW-1185">Reference proteome</keyword>
<feature type="chain" id="PRO_5011504776" evidence="2">
    <location>
        <begin position="21"/>
        <end position="163"/>
    </location>
</feature>
<dbReference type="InterPro" id="IPR000866">
    <property type="entry name" value="AhpC/TSA"/>
</dbReference>
<gene>
    <name evidence="4" type="ORF">SAMN05421738_10842</name>
</gene>
<keyword evidence="4" id="KW-0413">Isomerase</keyword>
<dbReference type="InterPro" id="IPR017937">
    <property type="entry name" value="Thioredoxin_CS"/>
</dbReference>
<dbReference type="RefSeq" id="WP_092908295.1">
    <property type="nucleotide sequence ID" value="NZ_FOUZ01000008.1"/>
</dbReference>
<evidence type="ECO:0000313" key="5">
    <source>
        <dbReference type="Proteomes" id="UP000199149"/>
    </source>
</evidence>
<evidence type="ECO:0000259" key="3">
    <source>
        <dbReference type="PROSITE" id="PS51352"/>
    </source>
</evidence>
<dbReference type="SUPFAM" id="SSF52833">
    <property type="entry name" value="Thioredoxin-like"/>
    <property type="match status" value="1"/>
</dbReference>
<dbReference type="PROSITE" id="PS51352">
    <property type="entry name" value="THIOREDOXIN_2"/>
    <property type="match status" value="1"/>
</dbReference>
<keyword evidence="1" id="KW-0676">Redox-active center</keyword>
<sequence>MKIISFLSCILLLSFSNLKAQDLAIETVKYEALHDKIASYKDQVVVVNFWATWCAPCVEEIPAFMEINEKYKNNPNFKMLLVSLDRPKVINKVNQFIKDNHVTTEVLLLDDTKRMNEWIPSFDASWGGNIPVTVIYNKGEKVAFHGQAMTKFELEDEILEYLK</sequence>
<evidence type="ECO:0000313" key="4">
    <source>
        <dbReference type="EMBL" id="SFN20045.1"/>
    </source>
</evidence>
<dbReference type="GO" id="GO:0016491">
    <property type="term" value="F:oxidoreductase activity"/>
    <property type="evidence" value="ECO:0007669"/>
    <property type="project" value="InterPro"/>
</dbReference>